<organism evidence="2 3">
    <name type="scientific">Mycolicibacterium austroafricanum</name>
    <name type="common">Mycobacterium austroafricanum</name>
    <dbReference type="NCBI Taxonomy" id="39687"/>
    <lineage>
        <taxon>Bacteria</taxon>
        <taxon>Bacillati</taxon>
        <taxon>Actinomycetota</taxon>
        <taxon>Actinomycetes</taxon>
        <taxon>Mycobacteriales</taxon>
        <taxon>Mycobacteriaceae</taxon>
        <taxon>Mycolicibacterium</taxon>
    </lineage>
</organism>
<protein>
    <recommendedName>
        <fullName evidence="4">DUF732 domain-containing protein</fullName>
    </recommendedName>
</protein>
<keyword evidence="1" id="KW-0732">Signal</keyword>
<dbReference type="PROSITE" id="PS51257">
    <property type="entry name" value="PROKAR_LIPOPROTEIN"/>
    <property type="match status" value="1"/>
</dbReference>
<proteinExistence type="predicted"/>
<evidence type="ECO:0000313" key="3">
    <source>
        <dbReference type="Proteomes" id="UP001172687"/>
    </source>
</evidence>
<accession>A0ABT8HKJ6</accession>
<gene>
    <name evidence="2" type="ORF">QYF68_26200</name>
</gene>
<dbReference type="EMBL" id="JAUHTC010000089">
    <property type="protein sequence ID" value="MDN4521288.1"/>
    <property type="molecule type" value="Genomic_DNA"/>
</dbReference>
<feature type="chain" id="PRO_5046744532" description="DUF732 domain-containing protein" evidence="1">
    <location>
        <begin position="33"/>
        <end position="119"/>
    </location>
</feature>
<name>A0ABT8HKJ6_MYCAO</name>
<evidence type="ECO:0000313" key="2">
    <source>
        <dbReference type="EMBL" id="MDN4521288.1"/>
    </source>
</evidence>
<sequence>MGMQRGAIRMAMIMAASSVVFTLTSCSSDAEAMNVTCNEWATADSGDQDAIQGALLDAHDLERYAVGNNVGLFASLLEFCGDPNLAKEKGSARKNGTQPINNAVDWDALERSGKWPDAY</sequence>
<reference evidence="2" key="1">
    <citation type="submission" date="2023-07" db="EMBL/GenBank/DDBJ databases">
        <title>Degradation of tert-butanol by M. austroafricanum TBA100.</title>
        <authorList>
            <person name="Helbich S."/>
            <person name="Vainshtein Y."/>
        </authorList>
    </citation>
    <scope>NUCLEOTIDE SEQUENCE</scope>
    <source>
        <strain evidence="2">TBA100</strain>
    </source>
</reference>
<keyword evidence="3" id="KW-1185">Reference proteome</keyword>
<evidence type="ECO:0008006" key="4">
    <source>
        <dbReference type="Google" id="ProtNLM"/>
    </source>
</evidence>
<comment type="caution">
    <text evidence="2">The sequence shown here is derived from an EMBL/GenBank/DDBJ whole genome shotgun (WGS) entry which is preliminary data.</text>
</comment>
<evidence type="ECO:0000256" key="1">
    <source>
        <dbReference type="SAM" id="SignalP"/>
    </source>
</evidence>
<dbReference type="Proteomes" id="UP001172687">
    <property type="component" value="Unassembled WGS sequence"/>
</dbReference>
<feature type="signal peptide" evidence="1">
    <location>
        <begin position="1"/>
        <end position="32"/>
    </location>
</feature>